<accession>A0A9P3GGP8</accession>
<reference evidence="1 2" key="1">
    <citation type="submission" date="2021-08" db="EMBL/GenBank/DDBJ databases">
        <title>Draft Genome Sequence of Phanerochaete sordida strain YK-624.</title>
        <authorList>
            <person name="Mori T."/>
            <person name="Dohra H."/>
            <person name="Suzuki T."/>
            <person name="Kawagishi H."/>
            <person name="Hirai H."/>
        </authorList>
    </citation>
    <scope>NUCLEOTIDE SEQUENCE [LARGE SCALE GENOMIC DNA]</scope>
    <source>
        <strain evidence="1 2">YK-624</strain>
    </source>
</reference>
<dbReference type="AlphaFoldDB" id="A0A9P3GGP8"/>
<proteinExistence type="predicted"/>
<sequence length="67" mass="7011">MVQMFWIAPSSCASAHSLRSNSPLPLSAPLSTCCPSIQLGAMKSKGSLTLSGGMQSVVDAYCAKRLH</sequence>
<evidence type="ECO:0000313" key="1">
    <source>
        <dbReference type="EMBL" id="GJE93974.1"/>
    </source>
</evidence>
<evidence type="ECO:0000313" key="2">
    <source>
        <dbReference type="Proteomes" id="UP000703269"/>
    </source>
</evidence>
<organism evidence="1 2">
    <name type="scientific">Phanerochaete sordida</name>
    <dbReference type="NCBI Taxonomy" id="48140"/>
    <lineage>
        <taxon>Eukaryota</taxon>
        <taxon>Fungi</taxon>
        <taxon>Dikarya</taxon>
        <taxon>Basidiomycota</taxon>
        <taxon>Agaricomycotina</taxon>
        <taxon>Agaricomycetes</taxon>
        <taxon>Polyporales</taxon>
        <taxon>Phanerochaetaceae</taxon>
        <taxon>Phanerochaete</taxon>
    </lineage>
</organism>
<dbReference type="Proteomes" id="UP000703269">
    <property type="component" value="Unassembled WGS sequence"/>
</dbReference>
<gene>
    <name evidence="1" type="ORF">PsYK624_101410</name>
</gene>
<keyword evidence="2" id="KW-1185">Reference proteome</keyword>
<protein>
    <submittedName>
        <fullName evidence="1">Uncharacterized protein</fullName>
    </submittedName>
</protein>
<comment type="caution">
    <text evidence="1">The sequence shown here is derived from an EMBL/GenBank/DDBJ whole genome shotgun (WGS) entry which is preliminary data.</text>
</comment>
<name>A0A9P3GGP8_9APHY</name>
<dbReference type="EMBL" id="BPQB01000036">
    <property type="protein sequence ID" value="GJE93974.1"/>
    <property type="molecule type" value="Genomic_DNA"/>
</dbReference>